<dbReference type="RefSeq" id="WP_264074924.1">
    <property type="nucleotide sequence ID" value="NZ_CP076676.1"/>
</dbReference>
<sequence>MSSSDPGLWLDLATSDATAARRLLTPPASLPQAAYLAQQAAEKAIKARLIALRIAFPRHGGRGHDLVALTNLVPAGDTARPLFEELSSITPWATAFRYPSDDPATEAHLTAEEIAAKLEQTETAIVRVRGDLGRQQR</sequence>
<dbReference type="AlphaFoldDB" id="A0AAX3DXW4"/>
<evidence type="ECO:0000313" key="3">
    <source>
        <dbReference type="Proteomes" id="UP001163166"/>
    </source>
</evidence>
<dbReference type="PROSITE" id="PS50910">
    <property type="entry name" value="HEPN"/>
    <property type="match status" value="1"/>
</dbReference>
<dbReference type="SUPFAM" id="SSF81593">
    <property type="entry name" value="Nucleotidyltransferase substrate binding subunit/domain"/>
    <property type="match status" value="1"/>
</dbReference>
<organism evidence="2 3">
    <name type="scientific">Rhodopseudomonas palustris</name>
    <dbReference type="NCBI Taxonomy" id="1076"/>
    <lineage>
        <taxon>Bacteria</taxon>
        <taxon>Pseudomonadati</taxon>
        <taxon>Pseudomonadota</taxon>
        <taxon>Alphaproteobacteria</taxon>
        <taxon>Hyphomicrobiales</taxon>
        <taxon>Nitrobacteraceae</taxon>
        <taxon>Rhodopseudomonas</taxon>
    </lineage>
</organism>
<dbReference type="EMBL" id="CP076676">
    <property type="protein sequence ID" value="UYO39658.1"/>
    <property type="molecule type" value="Genomic_DNA"/>
</dbReference>
<dbReference type="Proteomes" id="UP001163166">
    <property type="component" value="Chromosome"/>
</dbReference>
<accession>A0AAX3DXW4</accession>
<dbReference type="InterPro" id="IPR007842">
    <property type="entry name" value="HEPN_dom"/>
</dbReference>
<name>A0AAX3DXW4_RHOPL</name>
<protein>
    <submittedName>
        <fullName evidence="2">HEPN domain-containing protein</fullName>
    </submittedName>
</protein>
<reference evidence="2" key="1">
    <citation type="journal article" date="2022" name="Biol. Control">
        <title>In silico genomic analysis of Rhodopseudomonas palustris strains revealed potential biocontrol agents and crop yield enhancers.</title>
        <authorList>
            <person name="Surachat K."/>
            <person name="Kantachote D."/>
            <person name="Deachamag P."/>
            <person name="Wonglapsuwan M."/>
        </authorList>
    </citation>
    <scope>NUCLEOTIDE SEQUENCE</scope>
    <source>
        <strain evidence="2">TLS06</strain>
    </source>
</reference>
<proteinExistence type="predicted"/>
<dbReference type="Gene3D" id="1.20.120.330">
    <property type="entry name" value="Nucleotidyltransferases domain 2"/>
    <property type="match status" value="1"/>
</dbReference>
<gene>
    <name evidence="2" type="ORF">KQX62_23685</name>
</gene>
<evidence type="ECO:0000259" key="1">
    <source>
        <dbReference type="PROSITE" id="PS50910"/>
    </source>
</evidence>
<feature type="domain" description="HEPN" evidence="1">
    <location>
        <begin position="11"/>
        <end position="125"/>
    </location>
</feature>
<dbReference type="Pfam" id="PF05168">
    <property type="entry name" value="HEPN"/>
    <property type="match status" value="1"/>
</dbReference>
<evidence type="ECO:0000313" key="2">
    <source>
        <dbReference type="EMBL" id="UYO39658.1"/>
    </source>
</evidence>